<feature type="signal peptide" evidence="1">
    <location>
        <begin position="1"/>
        <end position="27"/>
    </location>
</feature>
<feature type="chain" id="PRO_5003446132" evidence="1">
    <location>
        <begin position="28"/>
        <end position="118"/>
    </location>
</feature>
<keyword evidence="1" id="KW-0732">Signal</keyword>
<sequence length="118" mass="12454">MESGSLDLVLGALLQLVPARLFGATNAFTPLTPGPCEPIKATAPFFGYPSPINRHPPIVMANVAGMRQLGGSVVYIETRNAQLHGRADVALSANLTQPDAPTATTASFRTTPRHKFTA</sequence>
<name>G3JEQ0_CORMM</name>
<dbReference type="AlphaFoldDB" id="G3JEQ0"/>
<accession>G3JEQ0</accession>
<evidence type="ECO:0000313" key="2">
    <source>
        <dbReference type="EMBL" id="EGX93009.1"/>
    </source>
</evidence>
<dbReference type="VEuPathDB" id="FungiDB:CCM_04381"/>
<organism evidence="2 3">
    <name type="scientific">Cordyceps militaris (strain CM01)</name>
    <name type="common">Caterpillar fungus</name>
    <dbReference type="NCBI Taxonomy" id="983644"/>
    <lineage>
        <taxon>Eukaryota</taxon>
        <taxon>Fungi</taxon>
        <taxon>Dikarya</taxon>
        <taxon>Ascomycota</taxon>
        <taxon>Pezizomycotina</taxon>
        <taxon>Sordariomycetes</taxon>
        <taxon>Hypocreomycetidae</taxon>
        <taxon>Hypocreales</taxon>
        <taxon>Cordycipitaceae</taxon>
        <taxon>Cordyceps</taxon>
    </lineage>
</organism>
<evidence type="ECO:0000313" key="3">
    <source>
        <dbReference type="Proteomes" id="UP000001610"/>
    </source>
</evidence>
<gene>
    <name evidence="2" type="ORF">CCM_04381</name>
</gene>
<dbReference type="KEGG" id="cmt:CCM_04381"/>
<protein>
    <submittedName>
        <fullName evidence="2">Uncharacterized protein</fullName>
    </submittedName>
</protein>
<dbReference type="EMBL" id="JH126401">
    <property type="protein sequence ID" value="EGX93009.1"/>
    <property type="molecule type" value="Genomic_DNA"/>
</dbReference>
<evidence type="ECO:0000256" key="1">
    <source>
        <dbReference type="SAM" id="SignalP"/>
    </source>
</evidence>
<dbReference type="RefSeq" id="XP_006669592.1">
    <property type="nucleotide sequence ID" value="XM_006669529.1"/>
</dbReference>
<dbReference type="HOGENOM" id="CLU_2073026_0_0_1"/>
<dbReference type="GeneID" id="18166404"/>
<dbReference type="InParanoid" id="G3JEQ0"/>
<reference evidence="2 3" key="1">
    <citation type="journal article" date="2011" name="Genome Biol.">
        <title>Genome sequence of the insect pathogenic fungus Cordyceps militaris, a valued traditional Chinese medicine.</title>
        <authorList>
            <person name="Zheng P."/>
            <person name="Xia Y."/>
            <person name="Xiao G."/>
            <person name="Xiong C."/>
            <person name="Hu X."/>
            <person name="Zhang S."/>
            <person name="Zheng H."/>
            <person name="Huang Y."/>
            <person name="Zhou Y."/>
            <person name="Wang S."/>
            <person name="Zhao G.P."/>
            <person name="Liu X."/>
            <person name="St Leger R.J."/>
            <person name="Wang C."/>
        </authorList>
    </citation>
    <scope>NUCLEOTIDE SEQUENCE [LARGE SCALE GENOMIC DNA]</scope>
    <source>
        <strain evidence="2 3">CM01</strain>
    </source>
</reference>
<proteinExistence type="predicted"/>
<keyword evidence="3" id="KW-1185">Reference proteome</keyword>
<dbReference type="Proteomes" id="UP000001610">
    <property type="component" value="Unassembled WGS sequence"/>
</dbReference>